<dbReference type="GO" id="GO:0003678">
    <property type="term" value="F:DNA helicase activity"/>
    <property type="evidence" value="ECO:0007669"/>
    <property type="project" value="UniProtKB-EC"/>
</dbReference>
<keyword evidence="2 6" id="KW-0227">DNA damage</keyword>
<dbReference type="Pfam" id="PF01330">
    <property type="entry name" value="RuvA_N"/>
    <property type="match status" value="1"/>
</dbReference>
<feature type="region of interest" description="Domain III" evidence="6">
    <location>
        <begin position="150"/>
        <end position="195"/>
    </location>
</feature>
<evidence type="ECO:0000256" key="1">
    <source>
        <dbReference type="ARBA" id="ARBA00022490"/>
    </source>
</evidence>
<comment type="caution">
    <text evidence="6">Lacks conserved residue(s) required for the propagation of feature annotation.</text>
</comment>
<evidence type="ECO:0000256" key="3">
    <source>
        <dbReference type="ARBA" id="ARBA00023125"/>
    </source>
</evidence>
<comment type="similarity">
    <text evidence="6">Belongs to the RuvA family.</text>
</comment>
<evidence type="ECO:0000256" key="2">
    <source>
        <dbReference type="ARBA" id="ARBA00022763"/>
    </source>
</evidence>
<sequence>MIAYLKGKLAHKDRVHVIIDVNGVGYEVKISLQTYASLADGEESCKLFTHLQVKEDSHTLVGFHSMDEKLLFLDLISVSGIGLSTALVMLSSFSSNEIRSAIMNENIALIQSIKGIGSKSAQRVILELKDKCKKDTLFVEAGLASHDANYGHKQEALAALVTLGIPRTAAEKSLDTILKSNPDATVENLIKLALR</sequence>
<dbReference type="InterPro" id="IPR036267">
    <property type="entry name" value="RuvA_C_sf"/>
</dbReference>
<reference evidence="9 10" key="1">
    <citation type="submission" date="2024-03" db="EMBL/GenBank/DDBJ databases">
        <title>Aquirufa genome sequencing.</title>
        <authorList>
            <person name="Pitt A."/>
            <person name="Hahn M.W."/>
        </authorList>
    </citation>
    <scope>NUCLEOTIDE SEQUENCE [LARGE SCALE GENOMIC DNA]</scope>
    <source>
        <strain evidence="9 10">KTFRIE-69F</strain>
    </source>
</reference>
<evidence type="ECO:0000259" key="8">
    <source>
        <dbReference type="Pfam" id="PF07499"/>
    </source>
</evidence>
<dbReference type="RefSeq" id="WP_377978201.1">
    <property type="nucleotide sequence ID" value="NZ_JBBKXY010000001.1"/>
</dbReference>
<comment type="caution">
    <text evidence="9">The sequence shown here is derived from an EMBL/GenBank/DDBJ whole genome shotgun (WGS) entry which is preliminary data.</text>
</comment>
<dbReference type="Proteomes" id="UP001598112">
    <property type="component" value="Unassembled WGS sequence"/>
</dbReference>
<keyword evidence="4 6" id="KW-0233">DNA recombination</keyword>
<dbReference type="NCBIfam" id="TIGR00084">
    <property type="entry name" value="ruvA"/>
    <property type="match status" value="1"/>
</dbReference>
<dbReference type="CDD" id="cd14332">
    <property type="entry name" value="UBA_RuvA_C"/>
    <property type="match status" value="1"/>
</dbReference>
<gene>
    <name evidence="6 9" type="primary">ruvA</name>
    <name evidence="9" type="ORF">SKC35_04255</name>
</gene>
<evidence type="ECO:0000313" key="10">
    <source>
        <dbReference type="Proteomes" id="UP001598112"/>
    </source>
</evidence>
<evidence type="ECO:0000259" key="7">
    <source>
        <dbReference type="Pfam" id="PF01330"/>
    </source>
</evidence>
<dbReference type="SUPFAM" id="SSF47781">
    <property type="entry name" value="RuvA domain 2-like"/>
    <property type="match status" value="1"/>
</dbReference>
<dbReference type="Pfam" id="PF14520">
    <property type="entry name" value="HHH_5"/>
    <property type="match status" value="1"/>
</dbReference>
<name>A0ABW6D9Q7_9BACT</name>
<dbReference type="InterPro" id="IPR000085">
    <property type="entry name" value="RuvA"/>
</dbReference>
<comment type="subunit">
    <text evidence="6">Homotetramer. Forms an RuvA(8)-RuvB(12)-Holliday junction (HJ) complex. HJ DNA is sandwiched between 2 RuvA tetramers; dsDNA enters through RuvA and exits via RuvB. An RuvB hexamer assembles on each DNA strand where it exits the tetramer. Each RuvB hexamer is contacted by two RuvA subunits (via domain III) on 2 adjacent RuvB subunits; this complex drives branch migration. In the full resolvosome a probable DNA-RuvA(4)-RuvB(12)-RuvC(2) complex forms which resolves the HJ.</text>
</comment>
<feature type="region of interest" description="Domain I" evidence="6">
    <location>
        <begin position="1"/>
        <end position="64"/>
    </location>
</feature>
<keyword evidence="5 6" id="KW-0234">DNA repair</keyword>
<keyword evidence="10" id="KW-1185">Reference proteome</keyword>
<comment type="domain">
    <text evidence="6">Has three domains with a flexible linker between the domains II and III and assumes an 'L' shape. Domain III is highly mobile and contacts RuvB.</text>
</comment>
<dbReference type="InterPro" id="IPR011114">
    <property type="entry name" value="RuvA_C"/>
</dbReference>
<evidence type="ECO:0000313" key="9">
    <source>
        <dbReference type="EMBL" id="MFD3292889.1"/>
    </source>
</evidence>
<dbReference type="Gene3D" id="1.10.8.10">
    <property type="entry name" value="DNA helicase RuvA subunit, C-terminal domain"/>
    <property type="match status" value="1"/>
</dbReference>
<keyword evidence="3 6" id="KW-0238">DNA-binding</keyword>
<dbReference type="GO" id="GO:0016787">
    <property type="term" value="F:hydrolase activity"/>
    <property type="evidence" value="ECO:0007669"/>
    <property type="project" value="UniProtKB-KW"/>
</dbReference>
<dbReference type="InterPro" id="IPR012340">
    <property type="entry name" value="NA-bd_OB-fold"/>
</dbReference>
<dbReference type="Gene3D" id="2.40.50.140">
    <property type="entry name" value="Nucleic acid-binding proteins"/>
    <property type="match status" value="1"/>
</dbReference>
<evidence type="ECO:0000256" key="6">
    <source>
        <dbReference type="HAMAP-Rule" id="MF_00031"/>
    </source>
</evidence>
<dbReference type="EMBL" id="JBBKXY010000001">
    <property type="protein sequence ID" value="MFD3292889.1"/>
    <property type="molecule type" value="Genomic_DNA"/>
</dbReference>
<comment type="subcellular location">
    <subcellularLocation>
        <location evidence="6">Cytoplasm</location>
    </subcellularLocation>
</comment>
<dbReference type="SUPFAM" id="SSF46929">
    <property type="entry name" value="DNA helicase RuvA subunit, C-terminal domain"/>
    <property type="match status" value="1"/>
</dbReference>
<dbReference type="Gene3D" id="1.10.150.20">
    <property type="entry name" value="5' to 3' exonuclease, C-terminal subdomain"/>
    <property type="match status" value="1"/>
</dbReference>
<protein>
    <recommendedName>
        <fullName evidence="6">Holliday junction branch migration complex subunit RuvA</fullName>
    </recommendedName>
</protein>
<keyword evidence="1 6" id="KW-0963">Cytoplasm</keyword>
<dbReference type="SUPFAM" id="SSF50249">
    <property type="entry name" value="Nucleic acid-binding proteins"/>
    <property type="match status" value="1"/>
</dbReference>
<evidence type="ECO:0000256" key="5">
    <source>
        <dbReference type="ARBA" id="ARBA00023204"/>
    </source>
</evidence>
<keyword evidence="9" id="KW-0378">Hydrolase</keyword>
<proteinExistence type="inferred from homology"/>
<dbReference type="InterPro" id="IPR010994">
    <property type="entry name" value="RuvA_2-like"/>
</dbReference>
<dbReference type="Pfam" id="PF07499">
    <property type="entry name" value="RuvA_C"/>
    <property type="match status" value="1"/>
</dbReference>
<evidence type="ECO:0000256" key="4">
    <source>
        <dbReference type="ARBA" id="ARBA00023172"/>
    </source>
</evidence>
<feature type="domain" description="Holliday junction DNA helicase RuvA C-terminal" evidence="8">
    <location>
        <begin position="154"/>
        <end position="195"/>
    </location>
</feature>
<comment type="function">
    <text evidence="6">The RuvA-RuvB-RuvC complex processes Holliday junction (HJ) DNA during genetic recombination and DNA repair, while the RuvA-RuvB complex plays an important role in the rescue of blocked DNA replication forks via replication fork reversal (RFR). RuvA specifically binds to HJ cruciform DNA, conferring on it an open structure. The RuvB hexamer acts as an ATP-dependent pump, pulling dsDNA into and through the RuvAB complex. HJ branch migration allows RuvC to scan DNA until it finds its consensus sequence, where it cleaves and resolves the cruciform DNA.</text>
</comment>
<dbReference type="InterPro" id="IPR013849">
    <property type="entry name" value="DNA_helicase_Holl-junc_RuvA_I"/>
</dbReference>
<accession>A0ABW6D9Q7</accession>
<dbReference type="HAMAP" id="MF_00031">
    <property type="entry name" value="DNA_HJ_migration_RuvA"/>
    <property type="match status" value="1"/>
</dbReference>
<feature type="domain" description="DNA helicase Holliday junction RuvA type" evidence="7">
    <location>
        <begin position="1"/>
        <end position="60"/>
    </location>
</feature>
<organism evidence="9 10">
    <name type="scientific">Aquirufa originis</name>
    <dbReference type="NCBI Taxonomy" id="3096514"/>
    <lineage>
        <taxon>Bacteria</taxon>
        <taxon>Pseudomonadati</taxon>
        <taxon>Bacteroidota</taxon>
        <taxon>Cytophagia</taxon>
        <taxon>Cytophagales</taxon>
        <taxon>Flectobacillaceae</taxon>
        <taxon>Aquirufa</taxon>
    </lineage>
</organism>